<evidence type="ECO:0000256" key="5">
    <source>
        <dbReference type="ARBA" id="ARBA00023136"/>
    </source>
</evidence>
<keyword evidence="4 6" id="KW-1133">Transmembrane helix</keyword>
<comment type="subcellular location">
    <subcellularLocation>
        <location evidence="1">Cell membrane</location>
        <topology evidence="1">Multi-pass membrane protein</topology>
    </subcellularLocation>
</comment>
<name>A0AAJ4T584_9BURK</name>
<dbReference type="AlphaFoldDB" id="A0AAJ4T584"/>
<feature type="transmembrane region" description="Helical" evidence="6">
    <location>
        <begin position="36"/>
        <end position="59"/>
    </location>
</feature>
<evidence type="ECO:0000256" key="3">
    <source>
        <dbReference type="ARBA" id="ARBA00022692"/>
    </source>
</evidence>
<dbReference type="EMBL" id="CP071520">
    <property type="protein sequence ID" value="QSX96273.1"/>
    <property type="molecule type" value="Genomic_DNA"/>
</dbReference>
<keyword evidence="5 6" id="KW-0472">Membrane</keyword>
<evidence type="ECO:0000256" key="4">
    <source>
        <dbReference type="ARBA" id="ARBA00022989"/>
    </source>
</evidence>
<dbReference type="InterPro" id="IPR032807">
    <property type="entry name" value="GNVR"/>
</dbReference>
<feature type="domain" description="Tyrosine-protein kinase G-rich" evidence="8">
    <location>
        <begin position="302"/>
        <end position="379"/>
    </location>
</feature>
<reference evidence="9 10" key="1">
    <citation type="submission" date="2021-03" db="EMBL/GenBank/DDBJ databases">
        <title>Draft genome sequence of Janthinobacterium sp. strain PLB02 isolated from infected primmorphs (Lubomirskia baicalensis).</title>
        <authorList>
            <person name="Chernogor L.I."/>
            <person name="Belikov S.I."/>
            <person name="Petrushin I.S."/>
        </authorList>
    </citation>
    <scope>NUCLEOTIDE SEQUENCE [LARGE SCALE GENOMIC DNA]</scope>
    <source>
        <strain evidence="9 10">PLB02</strain>
    </source>
</reference>
<sequence length="392" mass="42705">MSTVNPSNNSGDGMAGKSEYLNIFDFFKIIKRNKKIVFLTPLAFAVAAAAVSMLLPNIYTASAKILPPQSQSGASQLLGQLGGLGGLAGAALGGKNTSETYVGMLGSRTVGDNLVQRFNLLEIYKTDFKSDARRALKKATTITNGRDGIIVIDVDDKNPERAALLANGYVQELQKLTESLAITEASKRRLFLEKRLGESKKALDESELALKNIQEKTGLIKLDGQAQATITAIAMIKSQIASKEVALAAMRTFATADNPLYIQNRQEINGLKAQLEKAERGTNQGNGDISISTEKLPSLGMEYIRKVRDVKYNELLFENLAKQFEIARIDEARDSSMVQVLDDAVIPDKKSKPTRSILVMIFLMLGGVVGLIWAFSKEAFAQARNPSLKNNE</sequence>
<evidence type="ECO:0000256" key="2">
    <source>
        <dbReference type="ARBA" id="ARBA00022475"/>
    </source>
</evidence>
<evidence type="ECO:0000256" key="1">
    <source>
        <dbReference type="ARBA" id="ARBA00004651"/>
    </source>
</evidence>
<proteinExistence type="predicted"/>
<evidence type="ECO:0000313" key="9">
    <source>
        <dbReference type="EMBL" id="QSX96273.1"/>
    </source>
</evidence>
<dbReference type="Proteomes" id="UP000662821">
    <property type="component" value="Chromosome"/>
</dbReference>
<dbReference type="GO" id="GO:0005886">
    <property type="term" value="C:plasma membrane"/>
    <property type="evidence" value="ECO:0007669"/>
    <property type="project" value="UniProtKB-SubCell"/>
</dbReference>
<dbReference type="Pfam" id="PF13807">
    <property type="entry name" value="GNVR"/>
    <property type="match status" value="1"/>
</dbReference>
<dbReference type="InterPro" id="IPR050445">
    <property type="entry name" value="Bact_polysacc_biosynth/exp"/>
</dbReference>
<organism evidence="9 10">
    <name type="scientific">Janthinobacterium lividum</name>
    <dbReference type="NCBI Taxonomy" id="29581"/>
    <lineage>
        <taxon>Bacteria</taxon>
        <taxon>Pseudomonadati</taxon>
        <taxon>Pseudomonadota</taxon>
        <taxon>Betaproteobacteria</taxon>
        <taxon>Burkholderiales</taxon>
        <taxon>Oxalobacteraceae</taxon>
        <taxon>Janthinobacterium</taxon>
    </lineage>
</organism>
<accession>A0AAJ4T584</accession>
<keyword evidence="3 6" id="KW-0812">Transmembrane</keyword>
<feature type="domain" description="Polysaccharide chain length determinant N-terminal" evidence="7">
    <location>
        <begin position="21"/>
        <end position="116"/>
    </location>
</feature>
<evidence type="ECO:0000313" key="10">
    <source>
        <dbReference type="Proteomes" id="UP000662821"/>
    </source>
</evidence>
<evidence type="ECO:0000259" key="7">
    <source>
        <dbReference type="Pfam" id="PF02706"/>
    </source>
</evidence>
<dbReference type="RefSeq" id="WP_151097342.1">
    <property type="nucleotide sequence ID" value="NZ_CP071520.1"/>
</dbReference>
<feature type="transmembrane region" description="Helical" evidence="6">
    <location>
        <begin position="357"/>
        <end position="375"/>
    </location>
</feature>
<keyword evidence="2" id="KW-1003">Cell membrane</keyword>
<dbReference type="GO" id="GO:0004713">
    <property type="term" value="F:protein tyrosine kinase activity"/>
    <property type="evidence" value="ECO:0007669"/>
    <property type="project" value="TreeGrafter"/>
</dbReference>
<gene>
    <name evidence="9" type="ORF">J3P46_27300</name>
</gene>
<evidence type="ECO:0000259" key="8">
    <source>
        <dbReference type="Pfam" id="PF13807"/>
    </source>
</evidence>
<dbReference type="Pfam" id="PF02706">
    <property type="entry name" value="Wzz"/>
    <property type="match status" value="1"/>
</dbReference>
<dbReference type="PANTHER" id="PTHR32309:SF13">
    <property type="entry name" value="FERRIC ENTEROBACTIN TRANSPORT PROTEIN FEPE"/>
    <property type="match status" value="1"/>
</dbReference>
<dbReference type="PANTHER" id="PTHR32309">
    <property type="entry name" value="TYROSINE-PROTEIN KINASE"/>
    <property type="match status" value="1"/>
</dbReference>
<evidence type="ECO:0000256" key="6">
    <source>
        <dbReference type="SAM" id="Phobius"/>
    </source>
</evidence>
<protein>
    <submittedName>
        <fullName evidence="9">Lipopolysaccharide biosynthesis protein</fullName>
    </submittedName>
</protein>
<dbReference type="InterPro" id="IPR003856">
    <property type="entry name" value="LPS_length_determ_N"/>
</dbReference>